<accession>A0ACC0ALF1</accession>
<keyword evidence="2" id="KW-1185">Reference proteome</keyword>
<evidence type="ECO:0000313" key="1">
    <source>
        <dbReference type="EMBL" id="KAI5660842.1"/>
    </source>
</evidence>
<sequence length="662" mass="71770">MFPVCSAAASCSTHSQISIQVGRSISSYWRVADVRCNVMDRVVPDFYNGHLKGLVLQQQPVKALYSEFLKHSDLSDSMHIINQCSFEKGLEKNQLELLLSSGNYPTFRVNESFTIGTGDIQFAESSGVEEKLMGFSKQLLDEADNFSKSSYPDSTITVDIVQDNPSLPSDALNVDRNSLSNAVDIVNETNKSIGDLINRGENVFNSSVNTVTSSLKSALDEAIKALDSVSSGLTSSVDRAGESASNKFIGLSGNLKETSGKLGMVTVDLLRNTIVVVEDTIAKGFSAAVYSYDSVKGLLPPEIQDTLNSSESKLAEAFRPVGAVVQQAYSALQELEGNLGLNPNDPIIPFVLFLGASATLWGSYWIFNYGGYAGDLSPRSTLDILKGRESAALIDIRPEDLRERDGIPDLRRAARFRYNSVTLPEVHSTLGKFLKGGRDLDDMLIAAVIRNLKIVQDRSKVIILDADGSRSKGIARSLRKLGIKNSYLVQGGFQSWVKDGLRIKELRPETALVILNEEAEAIIDDINPTPLGIIGYGTGLVAATYAILEWEKTLQLVGLVGIGLTIYQRVASYEDSKDLKQDLRLLLVPVKLGGQAISWAAGKLETNRNGLPTIPSSSDVQSRVLQAAAKHESQPSDTEETKDPPSELAAAATNENIDLSEA</sequence>
<reference evidence="2" key="1">
    <citation type="journal article" date="2023" name="Nat. Plants">
        <title>Single-cell RNA sequencing provides a high-resolution roadmap for understanding the multicellular compartmentation of specialized metabolism.</title>
        <authorList>
            <person name="Sun S."/>
            <person name="Shen X."/>
            <person name="Li Y."/>
            <person name="Li Y."/>
            <person name="Wang S."/>
            <person name="Li R."/>
            <person name="Zhang H."/>
            <person name="Shen G."/>
            <person name="Guo B."/>
            <person name="Wei J."/>
            <person name="Xu J."/>
            <person name="St-Pierre B."/>
            <person name="Chen S."/>
            <person name="Sun C."/>
        </authorList>
    </citation>
    <scope>NUCLEOTIDE SEQUENCE [LARGE SCALE GENOMIC DNA]</scope>
</reference>
<dbReference type="Proteomes" id="UP001060085">
    <property type="component" value="Linkage Group LG05"/>
</dbReference>
<comment type="caution">
    <text evidence="1">The sequence shown here is derived from an EMBL/GenBank/DDBJ whole genome shotgun (WGS) entry which is preliminary data.</text>
</comment>
<organism evidence="1 2">
    <name type="scientific">Catharanthus roseus</name>
    <name type="common">Madagascar periwinkle</name>
    <name type="synonym">Vinca rosea</name>
    <dbReference type="NCBI Taxonomy" id="4058"/>
    <lineage>
        <taxon>Eukaryota</taxon>
        <taxon>Viridiplantae</taxon>
        <taxon>Streptophyta</taxon>
        <taxon>Embryophyta</taxon>
        <taxon>Tracheophyta</taxon>
        <taxon>Spermatophyta</taxon>
        <taxon>Magnoliopsida</taxon>
        <taxon>eudicotyledons</taxon>
        <taxon>Gunneridae</taxon>
        <taxon>Pentapetalae</taxon>
        <taxon>asterids</taxon>
        <taxon>lamiids</taxon>
        <taxon>Gentianales</taxon>
        <taxon>Apocynaceae</taxon>
        <taxon>Rauvolfioideae</taxon>
        <taxon>Vinceae</taxon>
        <taxon>Catharanthinae</taxon>
        <taxon>Catharanthus</taxon>
    </lineage>
</organism>
<dbReference type="EMBL" id="CM044705">
    <property type="protein sequence ID" value="KAI5660842.1"/>
    <property type="molecule type" value="Genomic_DNA"/>
</dbReference>
<proteinExistence type="predicted"/>
<gene>
    <name evidence="1" type="ORF">M9H77_20165</name>
</gene>
<evidence type="ECO:0000313" key="2">
    <source>
        <dbReference type="Proteomes" id="UP001060085"/>
    </source>
</evidence>
<name>A0ACC0ALF1_CATRO</name>
<protein>
    <submittedName>
        <fullName evidence="1">Uncharacterized protein</fullName>
    </submittedName>
</protein>